<keyword evidence="7" id="KW-0233">DNA recombination</keyword>
<dbReference type="PANTHER" id="PTHR30337:SF0">
    <property type="entry name" value="NUCLEASE SBCCD SUBUNIT D"/>
    <property type="match status" value="1"/>
</dbReference>
<accession>A0A1E7Z707</accession>
<evidence type="ECO:0000256" key="7">
    <source>
        <dbReference type="RuleBase" id="RU363069"/>
    </source>
</evidence>
<keyword evidence="11" id="KW-1185">Reference proteome</keyword>
<dbReference type="InterPro" id="IPR004843">
    <property type="entry name" value="Calcineurin-like_PHP"/>
</dbReference>
<dbReference type="SUPFAM" id="SSF56300">
    <property type="entry name" value="Metallo-dependent phosphatases"/>
    <property type="match status" value="1"/>
</dbReference>
<evidence type="ECO:0000313" key="11">
    <source>
        <dbReference type="Proteomes" id="UP000175691"/>
    </source>
</evidence>
<dbReference type="Gene3D" id="3.30.160.720">
    <property type="match status" value="1"/>
</dbReference>
<comment type="caution">
    <text evidence="10">The sequence shown here is derived from an EMBL/GenBank/DDBJ whole genome shotgun (WGS) entry which is preliminary data.</text>
</comment>
<dbReference type="CDD" id="cd00840">
    <property type="entry name" value="MPP_Mre11_N"/>
    <property type="match status" value="1"/>
</dbReference>
<dbReference type="InterPro" id="IPR004593">
    <property type="entry name" value="SbcD"/>
</dbReference>
<comment type="similarity">
    <text evidence="1 7">Belongs to the SbcD family.</text>
</comment>
<evidence type="ECO:0000256" key="1">
    <source>
        <dbReference type="ARBA" id="ARBA00010555"/>
    </source>
</evidence>
<dbReference type="Pfam" id="PF00149">
    <property type="entry name" value="Metallophos"/>
    <property type="match status" value="1"/>
</dbReference>
<evidence type="ECO:0000256" key="5">
    <source>
        <dbReference type="ARBA" id="ARBA00022801"/>
    </source>
</evidence>
<dbReference type="GO" id="GO:0006310">
    <property type="term" value="P:DNA recombination"/>
    <property type="evidence" value="ECO:0007669"/>
    <property type="project" value="UniProtKB-KW"/>
</dbReference>
<dbReference type="InterPro" id="IPR041796">
    <property type="entry name" value="Mre11_N"/>
</dbReference>
<dbReference type="InterPro" id="IPR029052">
    <property type="entry name" value="Metallo-depent_PP-like"/>
</dbReference>
<dbReference type="GO" id="GO:0008408">
    <property type="term" value="F:3'-5' exonuclease activity"/>
    <property type="evidence" value="ECO:0007669"/>
    <property type="project" value="InterPro"/>
</dbReference>
<evidence type="ECO:0000256" key="6">
    <source>
        <dbReference type="ARBA" id="ARBA00022839"/>
    </source>
</evidence>
<dbReference type="NCBIfam" id="NF008206">
    <property type="entry name" value="PRK10966.1"/>
    <property type="match status" value="1"/>
</dbReference>
<proteinExistence type="inferred from homology"/>
<gene>
    <name evidence="7" type="primary">sbcD</name>
    <name evidence="10" type="ORF">BFC18_20825</name>
</gene>
<organism evidence="10 11">
    <name type="scientific">Alteromonas confluentis</name>
    <dbReference type="NCBI Taxonomy" id="1656094"/>
    <lineage>
        <taxon>Bacteria</taxon>
        <taxon>Pseudomonadati</taxon>
        <taxon>Pseudomonadota</taxon>
        <taxon>Gammaproteobacteria</taxon>
        <taxon>Alteromonadales</taxon>
        <taxon>Alteromonadaceae</taxon>
        <taxon>Alteromonas/Salinimonas group</taxon>
        <taxon>Alteromonas</taxon>
    </lineage>
</organism>
<evidence type="ECO:0000259" key="9">
    <source>
        <dbReference type="Pfam" id="PF12320"/>
    </source>
</evidence>
<dbReference type="PANTHER" id="PTHR30337">
    <property type="entry name" value="COMPONENT OF ATP-DEPENDENT DSDNA EXONUCLEASE"/>
    <property type="match status" value="1"/>
</dbReference>
<keyword evidence="7" id="KW-0235">DNA replication</keyword>
<evidence type="ECO:0000313" key="10">
    <source>
        <dbReference type="EMBL" id="OFC69174.1"/>
    </source>
</evidence>
<keyword evidence="7" id="KW-0255">Endonuclease</keyword>
<keyword evidence="5 7" id="KW-0378">Hydrolase</keyword>
<evidence type="ECO:0000256" key="2">
    <source>
        <dbReference type="ARBA" id="ARBA00011322"/>
    </source>
</evidence>
<evidence type="ECO:0000256" key="4">
    <source>
        <dbReference type="ARBA" id="ARBA00022722"/>
    </source>
</evidence>
<dbReference type="STRING" id="1656094.BFC18_20825"/>
<feature type="domain" description="Calcineurin-like phosphoesterase" evidence="8">
    <location>
        <begin position="1"/>
        <end position="93"/>
    </location>
</feature>
<dbReference type="RefSeq" id="WP_070127395.1">
    <property type="nucleotide sequence ID" value="NZ_MDHN01000041.1"/>
</dbReference>
<dbReference type="EMBL" id="MDHN01000041">
    <property type="protein sequence ID" value="OFC69174.1"/>
    <property type="molecule type" value="Genomic_DNA"/>
</dbReference>
<dbReference type="InterPro" id="IPR050535">
    <property type="entry name" value="DNA_Repair-Maintenance_Comp"/>
</dbReference>
<evidence type="ECO:0000259" key="8">
    <source>
        <dbReference type="Pfam" id="PF00149"/>
    </source>
</evidence>
<dbReference type="NCBIfam" id="TIGR00619">
    <property type="entry name" value="sbcd"/>
    <property type="match status" value="1"/>
</dbReference>
<dbReference type="GO" id="GO:0006260">
    <property type="term" value="P:DNA replication"/>
    <property type="evidence" value="ECO:0007669"/>
    <property type="project" value="UniProtKB-KW"/>
</dbReference>
<keyword evidence="4 7" id="KW-0540">Nuclease</keyword>
<dbReference type="Gene3D" id="3.60.21.10">
    <property type="match status" value="1"/>
</dbReference>
<dbReference type="AlphaFoldDB" id="A0A1E7Z707"/>
<evidence type="ECO:0000256" key="3">
    <source>
        <dbReference type="ARBA" id="ARBA00013365"/>
    </source>
</evidence>
<dbReference type="Pfam" id="PF12320">
    <property type="entry name" value="SbcD_C"/>
    <property type="match status" value="1"/>
</dbReference>
<dbReference type="GO" id="GO:0004519">
    <property type="term" value="F:endonuclease activity"/>
    <property type="evidence" value="ECO:0007669"/>
    <property type="project" value="UniProtKB-KW"/>
</dbReference>
<dbReference type="InterPro" id="IPR026843">
    <property type="entry name" value="SbcD_C"/>
</dbReference>
<comment type="function">
    <text evidence="7">SbcCD cleaves DNA hairpin structures. These structures can inhibit DNA replication and are intermediates in certain DNA recombination reactions. The complex acts as a 3'-&gt;5' double strand exonuclease that can open hairpins. It also has a 5' single-strand endonuclease activity.</text>
</comment>
<keyword evidence="6 7" id="KW-0269">Exonuclease</keyword>
<name>A0A1E7Z707_9ALTE</name>
<comment type="subunit">
    <text evidence="2 7">Heterodimer of SbcC and SbcD.</text>
</comment>
<dbReference type="OrthoDB" id="9773856at2"/>
<feature type="domain" description="Nuclease SbcCD subunit D C-terminal" evidence="9">
    <location>
        <begin position="282"/>
        <end position="375"/>
    </location>
</feature>
<sequence length="405" mass="44649">MKILHTSDWHLGQSFFTQNRKHEHQRFLDWLLNVVDEHGIDAIIVAGDIFDTGAPPSYAREIYSRFVVSLQAHACTLVILGGNHDSVSVLNETRGLLSCLNTHVIASTCADPAEQVVEIRNNNDEVTGIVCAIPFIRARDVMVSEAGQSGEDKKQSLGEAIKAHYTSVYQLAEARRAELGIDIPVIATGHLTALGVSTSSSVREIYIGTLDGFDAGGFPPADYIALGHIHRPQRVAKSDIIRYSGSPIPLSFDELGTQKQVLVVSFDGHQATSVESVPVPLFQDMQVLCGSLDDIEQALSEFENQEASTWLCIEVTTQGYLSDLHQRIQAMVEGRPVEVLQLRRVQQQHAVGMSNEYEKDLSELSPQEVFEKRLELLDSEADETKEALRQQFSAVVASLGEEQEA</sequence>
<protein>
    <recommendedName>
        <fullName evidence="3 7">Nuclease SbcCD subunit D</fullName>
    </recommendedName>
</protein>
<reference evidence="10 11" key="1">
    <citation type="submission" date="2016-08" db="EMBL/GenBank/DDBJ databases">
        <authorList>
            <person name="Seilhamer J.J."/>
        </authorList>
    </citation>
    <scope>NUCLEOTIDE SEQUENCE [LARGE SCALE GENOMIC DNA]</scope>
    <source>
        <strain evidence="10 11">KCTC 42603</strain>
    </source>
</reference>
<dbReference type="Proteomes" id="UP000175691">
    <property type="component" value="Unassembled WGS sequence"/>
</dbReference>